<evidence type="ECO:0000313" key="13">
    <source>
        <dbReference type="Proteomes" id="UP000193560"/>
    </source>
</evidence>
<dbReference type="Pfam" id="PF00750">
    <property type="entry name" value="tRNA-synt_1d"/>
    <property type="match status" value="1"/>
</dbReference>
<comment type="catalytic activity">
    <reaction evidence="9">
        <text>tRNA(Arg) + L-arginine + ATP = L-arginyl-tRNA(Arg) + AMP + diphosphate</text>
        <dbReference type="Rhea" id="RHEA:20301"/>
        <dbReference type="Rhea" id="RHEA-COMP:9658"/>
        <dbReference type="Rhea" id="RHEA-COMP:9673"/>
        <dbReference type="ChEBI" id="CHEBI:30616"/>
        <dbReference type="ChEBI" id="CHEBI:32682"/>
        <dbReference type="ChEBI" id="CHEBI:33019"/>
        <dbReference type="ChEBI" id="CHEBI:78442"/>
        <dbReference type="ChEBI" id="CHEBI:78513"/>
        <dbReference type="ChEBI" id="CHEBI:456215"/>
        <dbReference type="EC" id="6.1.1.19"/>
    </reaction>
</comment>
<dbReference type="GO" id="GO:0005524">
    <property type="term" value="F:ATP binding"/>
    <property type="evidence" value="ECO:0007669"/>
    <property type="project" value="UniProtKB-KW"/>
</dbReference>
<organism evidence="12 13">
    <name type="scientific">Absidia repens</name>
    <dbReference type="NCBI Taxonomy" id="90262"/>
    <lineage>
        <taxon>Eukaryota</taxon>
        <taxon>Fungi</taxon>
        <taxon>Fungi incertae sedis</taxon>
        <taxon>Mucoromycota</taxon>
        <taxon>Mucoromycotina</taxon>
        <taxon>Mucoromycetes</taxon>
        <taxon>Mucorales</taxon>
        <taxon>Cunninghamellaceae</taxon>
        <taxon>Absidia</taxon>
    </lineage>
</organism>
<evidence type="ECO:0000256" key="5">
    <source>
        <dbReference type="ARBA" id="ARBA00022840"/>
    </source>
</evidence>
<dbReference type="CDD" id="cd07956">
    <property type="entry name" value="Anticodon_Ia_Arg"/>
    <property type="match status" value="1"/>
</dbReference>
<keyword evidence="4 10" id="KW-0547">Nucleotide-binding</keyword>
<dbReference type="InterPro" id="IPR001412">
    <property type="entry name" value="aa-tRNA-synth_I_CS"/>
</dbReference>
<keyword evidence="7 10" id="KW-0030">Aminoacyl-tRNA synthetase</keyword>
<comment type="similarity">
    <text evidence="1 10">Belongs to the class-I aminoacyl-tRNA synthetase family.</text>
</comment>
<dbReference type="SUPFAM" id="SSF55190">
    <property type="entry name" value="Arginyl-tRNA synthetase (ArgRS), N-terminal 'additional' domain"/>
    <property type="match status" value="1"/>
</dbReference>
<dbReference type="SUPFAM" id="SSF47323">
    <property type="entry name" value="Anticodon-binding domain of a subclass of class I aminoacyl-tRNA synthetases"/>
    <property type="match status" value="1"/>
</dbReference>
<name>A0A1X2I641_9FUNG</name>
<dbReference type="Proteomes" id="UP000193560">
    <property type="component" value="Unassembled WGS sequence"/>
</dbReference>
<evidence type="ECO:0000256" key="4">
    <source>
        <dbReference type="ARBA" id="ARBA00022741"/>
    </source>
</evidence>
<keyword evidence="6 10" id="KW-0648">Protein biosynthesis</keyword>
<accession>A0A1X2I641</accession>
<evidence type="ECO:0000256" key="9">
    <source>
        <dbReference type="ARBA" id="ARBA00049339"/>
    </source>
</evidence>
<dbReference type="GO" id="GO:0004814">
    <property type="term" value="F:arginine-tRNA ligase activity"/>
    <property type="evidence" value="ECO:0007669"/>
    <property type="project" value="UniProtKB-EC"/>
</dbReference>
<dbReference type="Gene3D" id="3.30.1360.70">
    <property type="entry name" value="Arginyl tRNA synthetase N-terminal domain"/>
    <property type="match status" value="1"/>
</dbReference>
<proteinExistence type="inferred from homology"/>
<dbReference type="FunFam" id="1.10.730.10:FF:000006">
    <property type="entry name" value="Arginyl-tRNA synthetase 2, mitochondrial"/>
    <property type="match status" value="1"/>
</dbReference>
<evidence type="ECO:0000313" key="12">
    <source>
        <dbReference type="EMBL" id="ORZ09221.1"/>
    </source>
</evidence>
<evidence type="ECO:0000256" key="8">
    <source>
        <dbReference type="ARBA" id="ARBA00033033"/>
    </source>
</evidence>
<dbReference type="SUPFAM" id="SSF52374">
    <property type="entry name" value="Nucleotidylyl transferase"/>
    <property type="match status" value="1"/>
</dbReference>
<dbReference type="NCBIfam" id="TIGR00456">
    <property type="entry name" value="argS"/>
    <property type="match status" value="1"/>
</dbReference>
<keyword evidence="5 10" id="KW-0067">ATP-binding</keyword>
<dbReference type="FunFam" id="3.40.50.620:FF:000058">
    <property type="entry name" value="Mitochondrial arginyl-tRNA synthetase"/>
    <property type="match status" value="1"/>
</dbReference>
<dbReference type="InterPro" id="IPR014729">
    <property type="entry name" value="Rossmann-like_a/b/a_fold"/>
</dbReference>
<dbReference type="EMBL" id="MCGE01000028">
    <property type="protein sequence ID" value="ORZ09221.1"/>
    <property type="molecule type" value="Genomic_DNA"/>
</dbReference>
<comment type="caution">
    <text evidence="12">The sequence shown here is derived from an EMBL/GenBank/DDBJ whole genome shotgun (WGS) entry which is preliminary data.</text>
</comment>
<gene>
    <name evidence="12" type="ORF">BCR42DRAFT_423990</name>
</gene>
<evidence type="ECO:0000259" key="11">
    <source>
        <dbReference type="SMART" id="SM00836"/>
    </source>
</evidence>
<dbReference type="Gene3D" id="3.40.50.620">
    <property type="entry name" value="HUPs"/>
    <property type="match status" value="1"/>
</dbReference>
<keyword evidence="3 10" id="KW-0436">Ligase</keyword>
<protein>
    <recommendedName>
        <fullName evidence="2">arginine--tRNA ligase</fullName>
        <ecNumber evidence="2">6.1.1.19</ecNumber>
    </recommendedName>
    <alternativeName>
        <fullName evidence="8">Arginyl-tRNA synthetase</fullName>
    </alternativeName>
</protein>
<dbReference type="InterPro" id="IPR035684">
    <property type="entry name" value="ArgRS_core"/>
</dbReference>
<dbReference type="SMART" id="SM00836">
    <property type="entry name" value="DALR_1"/>
    <property type="match status" value="1"/>
</dbReference>
<keyword evidence="13" id="KW-1185">Reference proteome</keyword>
<dbReference type="Gene3D" id="1.10.730.10">
    <property type="entry name" value="Isoleucyl-tRNA Synthetase, Domain 1"/>
    <property type="match status" value="1"/>
</dbReference>
<dbReference type="EC" id="6.1.1.19" evidence="2"/>
<evidence type="ECO:0000256" key="6">
    <source>
        <dbReference type="ARBA" id="ARBA00022917"/>
    </source>
</evidence>
<reference evidence="12 13" key="1">
    <citation type="submission" date="2016-07" db="EMBL/GenBank/DDBJ databases">
        <title>Pervasive Adenine N6-methylation of Active Genes in Fungi.</title>
        <authorList>
            <consortium name="DOE Joint Genome Institute"/>
            <person name="Mondo S.J."/>
            <person name="Dannebaum R.O."/>
            <person name="Kuo R.C."/>
            <person name="Labutti K."/>
            <person name="Haridas S."/>
            <person name="Kuo A."/>
            <person name="Salamov A."/>
            <person name="Ahrendt S.R."/>
            <person name="Lipzen A."/>
            <person name="Sullivan W."/>
            <person name="Andreopoulos W.B."/>
            <person name="Clum A."/>
            <person name="Lindquist E."/>
            <person name="Daum C."/>
            <person name="Ramamoorthy G.K."/>
            <person name="Gryganskyi A."/>
            <person name="Culley D."/>
            <person name="Magnuson J.K."/>
            <person name="James T.Y."/>
            <person name="O'Malley M.A."/>
            <person name="Stajich J.E."/>
            <person name="Spatafora J.W."/>
            <person name="Visel A."/>
            <person name="Grigoriev I.V."/>
        </authorList>
    </citation>
    <scope>NUCLEOTIDE SEQUENCE [LARGE SCALE GENOMIC DNA]</scope>
    <source>
        <strain evidence="12 13">NRRL 1336</strain>
    </source>
</reference>
<evidence type="ECO:0000256" key="1">
    <source>
        <dbReference type="ARBA" id="ARBA00005594"/>
    </source>
</evidence>
<dbReference type="InterPro" id="IPR009080">
    <property type="entry name" value="tRNAsynth_Ia_anticodon-bd"/>
</dbReference>
<dbReference type="AlphaFoldDB" id="A0A1X2I641"/>
<feature type="domain" description="DALR anticodon binding" evidence="11">
    <location>
        <begin position="501"/>
        <end position="618"/>
    </location>
</feature>
<dbReference type="PANTHER" id="PTHR11956">
    <property type="entry name" value="ARGINYL-TRNA SYNTHETASE"/>
    <property type="match status" value="1"/>
</dbReference>
<dbReference type="InterPro" id="IPR001278">
    <property type="entry name" value="Arg-tRNA-ligase"/>
</dbReference>
<dbReference type="PROSITE" id="PS00178">
    <property type="entry name" value="AA_TRNA_LIGASE_I"/>
    <property type="match status" value="1"/>
</dbReference>
<dbReference type="InterPro" id="IPR036695">
    <property type="entry name" value="Arg-tRNA-synth_N_sf"/>
</dbReference>
<dbReference type="PRINTS" id="PR01038">
    <property type="entry name" value="TRNASYNTHARG"/>
</dbReference>
<evidence type="ECO:0000256" key="10">
    <source>
        <dbReference type="RuleBase" id="RU363038"/>
    </source>
</evidence>
<dbReference type="Pfam" id="PF05746">
    <property type="entry name" value="DALR_1"/>
    <property type="match status" value="1"/>
</dbReference>
<evidence type="ECO:0000256" key="7">
    <source>
        <dbReference type="ARBA" id="ARBA00023146"/>
    </source>
</evidence>
<dbReference type="InterPro" id="IPR008909">
    <property type="entry name" value="DALR_anticod-bd"/>
</dbReference>
<sequence length="618" mass="70168">MNAALLFRQLIAKQLAQKTSCAESHALNLLGTPRVSKQQQFVVPIPKLLPHEENNTQVCQTIAQKFETDEMITKVSAKGPLLKFDVSLPQYIQHTLHDVWRQKDKYGMQPVPKIQPTVLIDYSSPNIAKPFHAGHLRSTILGNFIKRSHEAMGYRTIGINYLGDWGKQYGLLAVGFGKYGDEQALIEDPIQHLYNVYVAINKEAEENDDINQQANEYFRRMEQGDQQILSQWQRFRDISIEFYQKIYQRLNITFDHYSGESYAEGYISRVYDLLKTKGLLSDINGGECVDLEQYGLGKPIVKRADGTTLYLTRDLATLMMRTEQYSFDKAVYVVGNEQSLYMQQVYKIWHLLTDTCNSDIGRYETEVTYNNDSGQQHQQLQHANFGRIQGMSTRKGTVVFLQDILDTAKEQMMENMQQSDTKYMELMTDGILVEDYNGLTEPPSSTPTTKTLKGQDAANYVADKLGISAVIIQDMVAKRIKNYTFSWNRMTAARGYTGVYLQFTYARMCSIERKAQVPVNSGCDTSLLLDSDAAVDLALTISQYPDVLQQAHATMEPSTVVQYLFKLSHCISQATTSLRVKDVDDPGLAEARMLLFWSAKTTLGNGMKLLGMDPLERI</sequence>
<dbReference type="GO" id="GO:0032543">
    <property type="term" value="P:mitochondrial translation"/>
    <property type="evidence" value="ECO:0007669"/>
    <property type="project" value="TreeGrafter"/>
</dbReference>
<dbReference type="GO" id="GO:0005739">
    <property type="term" value="C:mitochondrion"/>
    <property type="evidence" value="ECO:0007669"/>
    <property type="project" value="TreeGrafter"/>
</dbReference>
<dbReference type="PANTHER" id="PTHR11956:SF11">
    <property type="entry name" value="ARGININE--TRNA LIGASE, MITOCHONDRIAL-RELATED"/>
    <property type="match status" value="1"/>
</dbReference>
<dbReference type="STRING" id="90262.A0A1X2I641"/>
<evidence type="ECO:0000256" key="2">
    <source>
        <dbReference type="ARBA" id="ARBA00012837"/>
    </source>
</evidence>
<evidence type="ECO:0000256" key="3">
    <source>
        <dbReference type="ARBA" id="ARBA00022598"/>
    </source>
</evidence>
<dbReference type="OrthoDB" id="68056at2759"/>
<dbReference type="GO" id="GO:0006420">
    <property type="term" value="P:arginyl-tRNA aminoacylation"/>
    <property type="evidence" value="ECO:0007669"/>
    <property type="project" value="InterPro"/>
</dbReference>